<keyword evidence="4" id="KW-1003">Cell membrane</keyword>
<keyword evidence="11 15" id="KW-0472">Membrane</keyword>
<keyword evidence="6" id="KW-0732">Signal</keyword>
<dbReference type="AlphaFoldDB" id="H3B234"/>
<evidence type="ECO:0000256" key="13">
    <source>
        <dbReference type="ARBA" id="ARBA00023180"/>
    </source>
</evidence>
<reference evidence="17" key="3">
    <citation type="submission" date="2025-09" db="UniProtKB">
        <authorList>
            <consortium name="Ensembl"/>
        </authorList>
    </citation>
    <scope>IDENTIFICATION</scope>
</reference>
<dbReference type="eggNOG" id="ENOG502QWSY">
    <property type="taxonomic scope" value="Eukaryota"/>
</dbReference>
<protein>
    <submittedName>
        <fullName evidence="17">Nectin cell adhesion molecule 2</fullName>
    </submittedName>
</protein>
<dbReference type="SUPFAM" id="SSF48726">
    <property type="entry name" value="Immunoglobulin"/>
    <property type="match status" value="3"/>
</dbReference>
<dbReference type="OMA" id="CQIATFP"/>
<dbReference type="EMBL" id="AFYH01099544">
    <property type="status" value="NOT_ANNOTATED_CDS"/>
    <property type="molecule type" value="Genomic_DNA"/>
</dbReference>
<reference evidence="17" key="2">
    <citation type="submission" date="2025-08" db="UniProtKB">
        <authorList>
            <consortium name="Ensembl"/>
        </authorList>
    </citation>
    <scope>IDENTIFICATION</scope>
</reference>
<feature type="domain" description="Ig-like" evidence="16">
    <location>
        <begin position="123"/>
        <end position="214"/>
    </location>
</feature>
<dbReference type="EMBL" id="AFYH01099542">
    <property type="status" value="NOT_ANNOTATED_CDS"/>
    <property type="molecule type" value="Genomic_DNA"/>
</dbReference>
<gene>
    <name evidence="17" type="primary">NECTIN2</name>
</gene>
<dbReference type="Pfam" id="PF07686">
    <property type="entry name" value="V-set"/>
    <property type="match status" value="1"/>
</dbReference>
<keyword evidence="5 15" id="KW-0812">Transmembrane</keyword>
<proteinExistence type="inferred from homology"/>
<dbReference type="FunCoup" id="H3B234">
    <property type="interactions" value="663"/>
</dbReference>
<dbReference type="PANTHER" id="PTHR47387:SF1">
    <property type="entry name" value="NECTIN-2"/>
    <property type="match status" value="1"/>
</dbReference>
<accession>H3B234</accession>
<feature type="region of interest" description="Disordered" evidence="14">
    <location>
        <begin position="355"/>
        <end position="396"/>
    </location>
</feature>
<comment type="similarity">
    <text evidence="3">Belongs to the nectin family.</text>
</comment>
<dbReference type="PROSITE" id="PS50835">
    <property type="entry name" value="IG_LIKE"/>
    <property type="match status" value="3"/>
</dbReference>
<keyword evidence="10 15" id="KW-1133">Transmembrane helix</keyword>
<sequence length="502" mass="55919">AQAQRVKVKPEVSGYEGQEVTMQCTFADANQDTKLTQNSWAKMSADGEKETVAVYNPQFGANYPLPSFQNRIKFRVQEKYPRDATLIISPLKIGDEGTYVCEFATYPHGNEEEEVKLDVLVKPTNDAKAVPVDAGESMVTVATCISANGKPASEITWRSELEGNYTNTEETGADGKITVTSWYKVVPTSKVNGMKIACEVRHKTTGSPETFPVHLSVQYPPEVRIQGYDDNWYRNRKDVQLTCEADANPPVTKYEWKLLDRTFPPSVTVGGVNEEVLHVEQVDDDLNATFICQATNALGIGDTKLKVFVRDSPVPDSTVKTGGIIGGIIAAIVVLAVLVTAILIWKRQQKNKTFGKDEEFDNPPNYKPPPPQRKVEDTDLVSPHYSEDEKTPAEESIPLRTTYFETSTVEDPTYTETPESDVWGERRNLSNILGWGTLDSNILGGGGASIREGSKNYDAPNDFEEEDDLKDDYREQVNPIYNNLSYPLHDDKESFVSEAMYV</sequence>
<dbReference type="InterPro" id="IPR052659">
    <property type="entry name" value="Nectin/PVR"/>
</dbReference>
<keyword evidence="13" id="KW-0325">Glycoprotein</keyword>
<dbReference type="GO" id="GO:0005912">
    <property type="term" value="C:adherens junction"/>
    <property type="evidence" value="ECO:0007669"/>
    <property type="project" value="UniProtKB-SubCell"/>
</dbReference>
<evidence type="ECO:0000256" key="9">
    <source>
        <dbReference type="ARBA" id="ARBA00022949"/>
    </source>
</evidence>
<keyword evidence="12" id="KW-1015">Disulfide bond</keyword>
<dbReference type="STRING" id="7897.ENSLACP00000015955"/>
<dbReference type="GO" id="GO:0007155">
    <property type="term" value="P:cell adhesion"/>
    <property type="evidence" value="ECO:0007669"/>
    <property type="project" value="UniProtKB-KW"/>
</dbReference>
<dbReference type="InterPro" id="IPR003599">
    <property type="entry name" value="Ig_sub"/>
</dbReference>
<keyword evidence="8" id="KW-0130">Cell adhesion</keyword>
<feature type="domain" description="Ig-like" evidence="16">
    <location>
        <begin position="221"/>
        <end position="308"/>
    </location>
</feature>
<evidence type="ECO:0000256" key="3">
    <source>
        <dbReference type="ARBA" id="ARBA00007810"/>
    </source>
</evidence>
<organism evidence="17 18">
    <name type="scientific">Latimeria chalumnae</name>
    <name type="common">Coelacanth</name>
    <dbReference type="NCBI Taxonomy" id="7897"/>
    <lineage>
        <taxon>Eukaryota</taxon>
        <taxon>Metazoa</taxon>
        <taxon>Chordata</taxon>
        <taxon>Craniata</taxon>
        <taxon>Vertebrata</taxon>
        <taxon>Euteleostomi</taxon>
        <taxon>Coelacanthiformes</taxon>
        <taxon>Coelacanthidae</taxon>
        <taxon>Latimeria</taxon>
    </lineage>
</organism>
<evidence type="ECO:0000256" key="11">
    <source>
        <dbReference type="ARBA" id="ARBA00023136"/>
    </source>
</evidence>
<reference evidence="18" key="1">
    <citation type="submission" date="2011-08" db="EMBL/GenBank/DDBJ databases">
        <title>The draft genome of Latimeria chalumnae.</title>
        <authorList>
            <person name="Di Palma F."/>
            <person name="Alfoldi J."/>
            <person name="Johnson J."/>
            <person name="Berlin A."/>
            <person name="Gnerre S."/>
            <person name="Jaffe D."/>
            <person name="MacCallum I."/>
            <person name="Young S."/>
            <person name="Walker B.J."/>
            <person name="Lander E."/>
            <person name="Lindblad-Toh K."/>
        </authorList>
    </citation>
    <scope>NUCLEOTIDE SEQUENCE [LARGE SCALE GENOMIC DNA]</scope>
    <source>
        <strain evidence="18">Wild caught</strain>
    </source>
</reference>
<feature type="domain" description="Ig-like" evidence="16">
    <location>
        <begin position="1"/>
        <end position="118"/>
    </location>
</feature>
<evidence type="ECO:0000256" key="8">
    <source>
        <dbReference type="ARBA" id="ARBA00022889"/>
    </source>
</evidence>
<dbReference type="InParanoid" id="H3B234"/>
<dbReference type="EMBL" id="AFYH01099543">
    <property type="status" value="NOT_ANNOTATED_CDS"/>
    <property type="molecule type" value="Genomic_DNA"/>
</dbReference>
<dbReference type="GeneTree" id="ENSGT00940000161167"/>
<dbReference type="FunFam" id="2.60.40.10:FF:000304">
    <property type="entry name" value="Nectin cell adhesion molecule 1"/>
    <property type="match status" value="1"/>
</dbReference>
<evidence type="ECO:0000256" key="7">
    <source>
        <dbReference type="ARBA" id="ARBA00022737"/>
    </source>
</evidence>
<evidence type="ECO:0000256" key="6">
    <source>
        <dbReference type="ARBA" id="ARBA00022729"/>
    </source>
</evidence>
<keyword evidence="9" id="KW-0965">Cell junction</keyword>
<evidence type="ECO:0000256" key="14">
    <source>
        <dbReference type="SAM" id="MobiDB-lite"/>
    </source>
</evidence>
<dbReference type="EMBL" id="AFYH01099545">
    <property type="status" value="NOT_ANNOTATED_CDS"/>
    <property type="molecule type" value="Genomic_DNA"/>
</dbReference>
<name>H3B234_LATCH</name>
<evidence type="ECO:0000259" key="16">
    <source>
        <dbReference type="PROSITE" id="PS50835"/>
    </source>
</evidence>
<dbReference type="Bgee" id="ENSLACG00000014048">
    <property type="expression patterns" value="Expressed in pectoral fin and 6 other cell types or tissues"/>
</dbReference>
<evidence type="ECO:0000256" key="12">
    <source>
        <dbReference type="ARBA" id="ARBA00023157"/>
    </source>
</evidence>
<dbReference type="Ensembl" id="ENSLACT00000016065.1">
    <property type="protein sequence ID" value="ENSLACP00000015955.1"/>
    <property type="gene ID" value="ENSLACG00000014048.2"/>
</dbReference>
<evidence type="ECO:0000313" key="17">
    <source>
        <dbReference type="Ensembl" id="ENSLACP00000015955.1"/>
    </source>
</evidence>
<dbReference type="InterPro" id="IPR013106">
    <property type="entry name" value="Ig_V-set"/>
</dbReference>
<keyword evidence="7" id="KW-0677">Repeat</keyword>
<dbReference type="GO" id="GO:0005886">
    <property type="term" value="C:plasma membrane"/>
    <property type="evidence" value="ECO:0007669"/>
    <property type="project" value="UniProtKB-SubCell"/>
</dbReference>
<dbReference type="PANTHER" id="PTHR47387">
    <property type="entry name" value="NECTIN-2"/>
    <property type="match status" value="1"/>
</dbReference>
<dbReference type="Gene3D" id="2.60.40.10">
    <property type="entry name" value="Immunoglobulins"/>
    <property type="match status" value="3"/>
</dbReference>
<evidence type="ECO:0000256" key="5">
    <source>
        <dbReference type="ARBA" id="ARBA00022692"/>
    </source>
</evidence>
<dbReference type="InterPro" id="IPR013162">
    <property type="entry name" value="CD80_C2-set"/>
</dbReference>
<evidence type="ECO:0000313" key="18">
    <source>
        <dbReference type="Proteomes" id="UP000008672"/>
    </source>
</evidence>
<evidence type="ECO:0000256" key="10">
    <source>
        <dbReference type="ARBA" id="ARBA00022989"/>
    </source>
</evidence>
<comment type="subcellular location">
    <subcellularLocation>
        <location evidence="2">Cell junction</location>
        <location evidence="2">Adherens junction</location>
    </subcellularLocation>
    <subcellularLocation>
        <location evidence="1">Cell membrane</location>
        <topology evidence="1">Single-pass type I membrane protein</topology>
    </subcellularLocation>
</comment>
<dbReference type="SMART" id="SM00409">
    <property type="entry name" value="IG"/>
    <property type="match status" value="2"/>
</dbReference>
<keyword evidence="18" id="KW-1185">Reference proteome</keyword>
<dbReference type="Pfam" id="PF08205">
    <property type="entry name" value="C2-set_2"/>
    <property type="match status" value="1"/>
</dbReference>
<dbReference type="InterPro" id="IPR013783">
    <property type="entry name" value="Ig-like_fold"/>
</dbReference>
<evidence type="ECO:0000256" key="1">
    <source>
        <dbReference type="ARBA" id="ARBA00004251"/>
    </source>
</evidence>
<dbReference type="SMART" id="SM00406">
    <property type="entry name" value="IGv"/>
    <property type="match status" value="1"/>
</dbReference>
<dbReference type="InterPro" id="IPR007110">
    <property type="entry name" value="Ig-like_dom"/>
</dbReference>
<evidence type="ECO:0000256" key="4">
    <source>
        <dbReference type="ARBA" id="ARBA00022475"/>
    </source>
</evidence>
<evidence type="ECO:0000256" key="15">
    <source>
        <dbReference type="SAM" id="Phobius"/>
    </source>
</evidence>
<evidence type="ECO:0000256" key="2">
    <source>
        <dbReference type="ARBA" id="ARBA00004536"/>
    </source>
</evidence>
<feature type="transmembrane region" description="Helical" evidence="15">
    <location>
        <begin position="324"/>
        <end position="345"/>
    </location>
</feature>
<dbReference type="InterPro" id="IPR036179">
    <property type="entry name" value="Ig-like_dom_sf"/>
</dbReference>
<dbReference type="Proteomes" id="UP000008672">
    <property type="component" value="Unassembled WGS sequence"/>
</dbReference>